<dbReference type="RefSeq" id="WP_268758927.1">
    <property type="nucleotide sequence ID" value="NZ_CP113836.1"/>
</dbReference>
<proteinExistence type="predicted"/>
<accession>A0ABY7B8Z5</accession>
<gene>
    <name evidence="1" type="ORF">ORV05_14055</name>
</gene>
<name>A0ABY7B8Z5_9PSEU</name>
<evidence type="ECO:0000313" key="2">
    <source>
        <dbReference type="Proteomes" id="UP001163203"/>
    </source>
</evidence>
<reference evidence="1" key="1">
    <citation type="submission" date="2022-11" db="EMBL/GenBank/DDBJ databases">
        <authorList>
            <person name="Mo P."/>
        </authorList>
    </citation>
    <scope>NUCLEOTIDE SEQUENCE</scope>
    <source>
        <strain evidence="1">HUAS 11-8</strain>
    </source>
</reference>
<dbReference type="EMBL" id="CP113836">
    <property type="protein sequence ID" value="WAL68835.1"/>
    <property type="molecule type" value="Genomic_DNA"/>
</dbReference>
<evidence type="ECO:0000313" key="1">
    <source>
        <dbReference type="EMBL" id="WAL68835.1"/>
    </source>
</evidence>
<keyword evidence="2" id="KW-1185">Reference proteome</keyword>
<sequence>MPKIEFPAKFGNRMFQVWRFEVGHSVLLLRSTLTKEQPTRIDIMFRAVGEMRLRKRLDELTVDLITGDDPRFQDVAIEQGKFLFAVSARDFPHGYVVAGSMFTAEDDLHYDDPSVLGNKELEGHLLRQGYFQP</sequence>
<organism evidence="1 2">
    <name type="scientific">Amycolatopsis cynarae</name>
    <dbReference type="NCBI Taxonomy" id="2995223"/>
    <lineage>
        <taxon>Bacteria</taxon>
        <taxon>Bacillati</taxon>
        <taxon>Actinomycetota</taxon>
        <taxon>Actinomycetes</taxon>
        <taxon>Pseudonocardiales</taxon>
        <taxon>Pseudonocardiaceae</taxon>
        <taxon>Amycolatopsis</taxon>
    </lineage>
</organism>
<protein>
    <submittedName>
        <fullName evidence="1">Uncharacterized protein</fullName>
    </submittedName>
</protein>
<dbReference type="Proteomes" id="UP001163203">
    <property type="component" value="Chromosome"/>
</dbReference>